<feature type="domain" description="RNase III" evidence="11">
    <location>
        <begin position="103"/>
        <end position="191"/>
    </location>
</feature>
<dbReference type="GO" id="GO:0003735">
    <property type="term" value="F:structural constituent of ribosome"/>
    <property type="evidence" value="ECO:0007669"/>
    <property type="project" value="TreeGrafter"/>
</dbReference>
<evidence type="ECO:0000313" key="12">
    <source>
        <dbReference type="EMBL" id="KAF6807069.1"/>
    </source>
</evidence>
<dbReference type="CDD" id="cd19873">
    <property type="entry name" value="DSRM_MRPL3_like"/>
    <property type="match status" value="1"/>
</dbReference>
<organism evidence="12 13">
    <name type="scientific">Colletotrichum sojae</name>
    <dbReference type="NCBI Taxonomy" id="2175907"/>
    <lineage>
        <taxon>Eukaryota</taxon>
        <taxon>Fungi</taxon>
        <taxon>Dikarya</taxon>
        <taxon>Ascomycota</taxon>
        <taxon>Pezizomycotina</taxon>
        <taxon>Sordariomycetes</taxon>
        <taxon>Hypocreomycetidae</taxon>
        <taxon>Glomerellales</taxon>
        <taxon>Glomerellaceae</taxon>
        <taxon>Colletotrichum</taxon>
        <taxon>Colletotrichum orchidearum species complex</taxon>
    </lineage>
</organism>
<keyword evidence="13" id="KW-1185">Reference proteome</keyword>
<comment type="caution">
    <text evidence="12">The sequence shown here is derived from an EMBL/GenBank/DDBJ whole genome shotgun (WGS) entry which is preliminary data.</text>
</comment>
<evidence type="ECO:0000256" key="4">
    <source>
        <dbReference type="ARBA" id="ARBA00023128"/>
    </source>
</evidence>
<feature type="domain" description="DRBM" evidence="10">
    <location>
        <begin position="329"/>
        <end position="399"/>
    </location>
</feature>
<reference evidence="12 13" key="1">
    <citation type="journal article" date="2020" name="Phytopathology">
        <title>Genome Sequence Resources of Colletotrichum truncatum, C. plurivorum, C. musicola, and C. sojae: Four Species Pathogenic to Soybean (Glycine max).</title>
        <authorList>
            <person name="Rogerio F."/>
            <person name="Boufleur T.R."/>
            <person name="Ciampi-Guillardi M."/>
            <person name="Sukno S.A."/>
            <person name="Thon M.R."/>
            <person name="Massola Junior N.S."/>
            <person name="Baroncelli R."/>
        </authorList>
    </citation>
    <scope>NUCLEOTIDE SEQUENCE [LARGE SCALE GENOMIC DNA]</scope>
    <source>
        <strain evidence="12 13">LFN0009</strain>
    </source>
</reference>
<dbReference type="InterPro" id="IPR044443">
    <property type="entry name" value="Ribosomal_mL44_DSRM_fung"/>
</dbReference>
<keyword evidence="4" id="KW-0496">Mitochondrion</keyword>
<dbReference type="InterPro" id="IPR044444">
    <property type="entry name" value="Ribosomal_mL44_DSRM_metazoa"/>
</dbReference>
<accession>A0A8H6J5V2</accession>
<dbReference type="Proteomes" id="UP000652219">
    <property type="component" value="Unassembled WGS sequence"/>
</dbReference>
<evidence type="ECO:0000256" key="7">
    <source>
        <dbReference type="ARBA" id="ARBA00035187"/>
    </source>
</evidence>
<evidence type="ECO:0000256" key="1">
    <source>
        <dbReference type="ARBA" id="ARBA00004173"/>
    </source>
</evidence>
<comment type="subcellular location">
    <subcellularLocation>
        <location evidence="1">Mitochondrion</location>
    </subcellularLocation>
</comment>
<evidence type="ECO:0000256" key="8">
    <source>
        <dbReference type="PROSITE-ProRule" id="PRU00266"/>
    </source>
</evidence>
<dbReference type="SMART" id="SM00358">
    <property type="entry name" value="DSRM"/>
    <property type="match status" value="1"/>
</dbReference>
<evidence type="ECO:0000256" key="9">
    <source>
        <dbReference type="SAM" id="MobiDB-lite"/>
    </source>
</evidence>
<dbReference type="SMART" id="SM00535">
    <property type="entry name" value="RIBOc"/>
    <property type="match status" value="1"/>
</dbReference>
<evidence type="ECO:0000256" key="2">
    <source>
        <dbReference type="ARBA" id="ARBA00022884"/>
    </source>
</evidence>
<dbReference type="AlphaFoldDB" id="A0A8H6J5V2"/>
<sequence>MKRLRISRCTAGQLINAQAGAHASPYLTPICFRAPRQAPRRSASSWLPFQSKTETTPDKSAVPEDLAKVLEPAESEDAPEVSEPVTKTFPSPPPEKALSSAKLAALHARLSLPEKLPLQTLARCLVDPSADPSPNFNNANLAVVGGSLLTYHTSEWLLCHYPRLPMSILYEAMRAYAGSDSLFRVANQWGVESAAFPGAEVDSGLLQWSQDPTSGVVHGRWGYVRKEHRHLDKFKWRRGMSSRIVLDDDFGDAVHEAEENPQNPVPEAQDPDAARERYNKLRNNAHAAFVRAVAGALYAHCGLDAVRSFVDAHVLSRKVDLEKLFSFKLPVRELTMLCAREGFEPPVARVESETGRLSRTPVFVVGIYSGSDKLGEGTGASLDFARLQAAMNALKAWYLYSPGTNVRVPSDMLAPGNKKQWQPVHIDMGEII</sequence>
<keyword evidence="5" id="KW-0687">Ribonucleoprotein</keyword>
<dbReference type="GO" id="GO:0006396">
    <property type="term" value="P:RNA processing"/>
    <property type="evidence" value="ECO:0007669"/>
    <property type="project" value="InterPro"/>
</dbReference>
<keyword evidence="2 8" id="KW-0694">RNA-binding</keyword>
<dbReference type="EMBL" id="WIGN01000145">
    <property type="protein sequence ID" value="KAF6807069.1"/>
    <property type="molecule type" value="Genomic_DNA"/>
</dbReference>
<dbReference type="SUPFAM" id="SSF69065">
    <property type="entry name" value="RNase III domain-like"/>
    <property type="match status" value="1"/>
</dbReference>
<dbReference type="InterPro" id="IPR036389">
    <property type="entry name" value="RNase_III_sf"/>
</dbReference>
<evidence type="ECO:0000259" key="11">
    <source>
        <dbReference type="PROSITE" id="PS50142"/>
    </source>
</evidence>
<dbReference type="GO" id="GO:0005739">
    <property type="term" value="C:mitochondrion"/>
    <property type="evidence" value="ECO:0007669"/>
    <property type="project" value="TreeGrafter"/>
</dbReference>
<evidence type="ECO:0000259" key="10">
    <source>
        <dbReference type="PROSITE" id="PS50137"/>
    </source>
</evidence>
<name>A0A8H6J5V2_9PEZI</name>
<dbReference type="Pfam" id="PF22892">
    <property type="entry name" value="DSRM_MRPL44"/>
    <property type="match status" value="1"/>
</dbReference>
<gene>
    <name evidence="12" type="ORF">CSOJ01_08414</name>
</gene>
<dbReference type="PANTHER" id="PTHR11207">
    <property type="entry name" value="RIBONUCLEASE III"/>
    <property type="match status" value="1"/>
</dbReference>
<comment type="similarity">
    <text evidence="6">Belongs to the ribonuclease III family. Mitochondrion-specific ribosomal protein mL44 subfamily.</text>
</comment>
<evidence type="ECO:0000256" key="3">
    <source>
        <dbReference type="ARBA" id="ARBA00022980"/>
    </source>
</evidence>
<dbReference type="GO" id="GO:0005840">
    <property type="term" value="C:ribosome"/>
    <property type="evidence" value="ECO:0007669"/>
    <property type="project" value="UniProtKB-KW"/>
</dbReference>
<evidence type="ECO:0000256" key="6">
    <source>
        <dbReference type="ARBA" id="ARBA00024034"/>
    </source>
</evidence>
<feature type="compositionally biased region" description="Basic and acidic residues" evidence="9">
    <location>
        <begin position="55"/>
        <end position="68"/>
    </location>
</feature>
<evidence type="ECO:0000313" key="13">
    <source>
        <dbReference type="Proteomes" id="UP000652219"/>
    </source>
</evidence>
<dbReference type="PROSITE" id="PS50142">
    <property type="entry name" value="RNASE_3_2"/>
    <property type="match status" value="1"/>
</dbReference>
<dbReference type="PANTHER" id="PTHR11207:SF32">
    <property type="entry name" value="LARGE RIBOSOMAL SUBUNIT PROTEIN ML44"/>
    <property type="match status" value="1"/>
</dbReference>
<dbReference type="GO" id="GO:0004525">
    <property type="term" value="F:ribonuclease III activity"/>
    <property type="evidence" value="ECO:0007669"/>
    <property type="project" value="InterPro"/>
</dbReference>
<keyword evidence="3 12" id="KW-0689">Ribosomal protein</keyword>
<evidence type="ECO:0000256" key="5">
    <source>
        <dbReference type="ARBA" id="ARBA00023274"/>
    </source>
</evidence>
<dbReference type="InterPro" id="IPR014720">
    <property type="entry name" value="dsRBD_dom"/>
</dbReference>
<proteinExistence type="inferred from homology"/>
<feature type="region of interest" description="Disordered" evidence="9">
    <location>
        <begin position="42"/>
        <end position="96"/>
    </location>
</feature>
<dbReference type="Gene3D" id="1.10.1520.10">
    <property type="entry name" value="Ribonuclease III domain"/>
    <property type="match status" value="1"/>
</dbReference>
<dbReference type="PROSITE" id="PS50137">
    <property type="entry name" value="DS_RBD"/>
    <property type="match status" value="1"/>
</dbReference>
<dbReference type="SUPFAM" id="SSF54768">
    <property type="entry name" value="dsRNA-binding domain-like"/>
    <property type="match status" value="1"/>
</dbReference>
<dbReference type="InterPro" id="IPR000999">
    <property type="entry name" value="RNase_III_dom"/>
</dbReference>
<dbReference type="Gene3D" id="3.30.160.20">
    <property type="match status" value="1"/>
</dbReference>
<protein>
    <recommendedName>
        <fullName evidence="7">Large ribosomal subunit protein mL44</fullName>
    </recommendedName>
</protein>
<dbReference type="GO" id="GO:0003725">
    <property type="term" value="F:double-stranded RNA binding"/>
    <property type="evidence" value="ECO:0007669"/>
    <property type="project" value="InterPro"/>
</dbReference>